<evidence type="ECO:0000259" key="4">
    <source>
        <dbReference type="PROSITE" id="PS01124"/>
    </source>
</evidence>
<dbReference type="Gene3D" id="1.10.10.60">
    <property type="entry name" value="Homeodomain-like"/>
    <property type="match status" value="1"/>
</dbReference>
<evidence type="ECO:0000313" key="6">
    <source>
        <dbReference type="Proteomes" id="UP001246372"/>
    </source>
</evidence>
<dbReference type="InterPro" id="IPR018060">
    <property type="entry name" value="HTH_AraC"/>
</dbReference>
<keyword evidence="6" id="KW-1185">Reference proteome</keyword>
<comment type="caution">
    <text evidence="5">The sequence shown here is derived from an EMBL/GenBank/DDBJ whole genome shotgun (WGS) entry which is preliminary data.</text>
</comment>
<dbReference type="Pfam" id="PF12833">
    <property type="entry name" value="HTH_18"/>
    <property type="match status" value="1"/>
</dbReference>
<dbReference type="InterPro" id="IPR009057">
    <property type="entry name" value="Homeodomain-like_sf"/>
</dbReference>
<accession>A0ABU3PHF6</accession>
<dbReference type="Gene3D" id="3.40.50.880">
    <property type="match status" value="1"/>
</dbReference>
<dbReference type="PANTHER" id="PTHR11019:SF159">
    <property type="entry name" value="TRANSCRIPTIONAL REGULATOR-RELATED"/>
    <property type="match status" value="1"/>
</dbReference>
<evidence type="ECO:0000313" key="5">
    <source>
        <dbReference type="EMBL" id="MDT9001456.1"/>
    </source>
</evidence>
<organism evidence="5 6">
    <name type="scientific">Roseateles aquae</name>
    <dbReference type="NCBI Taxonomy" id="3077235"/>
    <lineage>
        <taxon>Bacteria</taxon>
        <taxon>Pseudomonadati</taxon>
        <taxon>Pseudomonadota</taxon>
        <taxon>Betaproteobacteria</taxon>
        <taxon>Burkholderiales</taxon>
        <taxon>Sphaerotilaceae</taxon>
        <taxon>Roseateles</taxon>
    </lineage>
</organism>
<evidence type="ECO:0000256" key="1">
    <source>
        <dbReference type="ARBA" id="ARBA00023015"/>
    </source>
</evidence>
<dbReference type="PROSITE" id="PS01124">
    <property type="entry name" value="HTH_ARAC_FAMILY_2"/>
    <property type="match status" value="1"/>
</dbReference>
<dbReference type="SUPFAM" id="SSF52317">
    <property type="entry name" value="Class I glutamine amidotransferase-like"/>
    <property type="match status" value="1"/>
</dbReference>
<dbReference type="PROSITE" id="PS00041">
    <property type="entry name" value="HTH_ARAC_FAMILY_1"/>
    <property type="match status" value="1"/>
</dbReference>
<keyword evidence="3" id="KW-0804">Transcription</keyword>
<name>A0ABU3PHF6_9BURK</name>
<dbReference type="RefSeq" id="WP_315652341.1">
    <property type="nucleotide sequence ID" value="NZ_JAVXZY010000009.1"/>
</dbReference>
<keyword evidence="1" id="KW-0805">Transcription regulation</keyword>
<gene>
    <name evidence="5" type="ORF">RQP53_19425</name>
</gene>
<feature type="domain" description="HTH araC/xylS-type" evidence="4">
    <location>
        <begin position="220"/>
        <end position="318"/>
    </location>
</feature>
<evidence type="ECO:0000256" key="3">
    <source>
        <dbReference type="ARBA" id="ARBA00023163"/>
    </source>
</evidence>
<dbReference type="EMBL" id="JAVXZY010000009">
    <property type="protein sequence ID" value="MDT9001456.1"/>
    <property type="molecule type" value="Genomic_DNA"/>
</dbReference>
<keyword evidence="2" id="KW-0238">DNA-binding</keyword>
<evidence type="ECO:0000256" key="2">
    <source>
        <dbReference type="ARBA" id="ARBA00023125"/>
    </source>
</evidence>
<dbReference type="PANTHER" id="PTHR11019">
    <property type="entry name" value="HTH-TYPE TRANSCRIPTIONAL REGULATOR NIMR"/>
    <property type="match status" value="1"/>
</dbReference>
<dbReference type="InterPro" id="IPR018062">
    <property type="entry name" value="HTH_AraC-typ_CS"/>
</dbReference>
<protein>
    <submittedName>
        <fullName evidence="5">Helix-turn-helix domain-containing protein</fullName>
    </submittedName>
</protein>
<dbReference type="Proteomes" id="UP001246372">
    <property type="component" value="Unassembled WGS sequence"/>
</dbReference>
<reference evidence="5" key="1">
    <citation type="submission" date="2023-09" db="EMBL/GenBank/DDBJ databases">
        <title>Paucibacter sp. APW11 Genome sequencing and assembly.</title>
        <authorList>
            <person name="Kim I."/>
        </authorList>
    </citation>
    <scope>NUCLEOTIDE SEQUENCE</scope>
    <source>
        <strain evidence="5">APW11</strain>
    </source>
</reference>
<dbReference type="SUPFAM" id="SSF46689">
    <property type="entry name" value="Homeodomain-like"/>
    <property type="match status" value="1"/>
</dbReference>
<sequence>MALGLLLFEGCMPAGLYAVADLVSAANLRAGHELIRLRWLSLTGPEGAALKPAHGPALQAEAALDARGCADLDALLLPGLWVASEAELQQLLQAQAPLIARLATLSCELWSYCAGVPLLAASGRLNGREATATWWMEALLRRRFPKVRWRFDQPLVQDRGLLTAAGASGYLPLLLAQLQALLPPAALQEVQEVLMLPQPRLRDPVFASVELMKAEPAWLRQLLLFAQGTPAQSLDLQQAAAALALSRRTLCRRVQDETGMPAARWLRLVKLRQVAERLTQGEEPLKTMADGFGFSSEAALHRMFRQATGMTPGEYRQAYARRAPTLSRA</sequence>
<dbReference type="SMART" id="SM00342">
    <property type="entry name" value="HTH_ARAC"/>
    <property type="match status" value="1"/>
</dbReference>
<proteinExistence type="predicted"/>
<dbReference type="InterPro" id="IPR029062">
    <property type="entry name" value="Class_I_gatase-like"/>
</dbReference>